<name>A0ACD3R6F8_LARCR</name>
<sequence>MLCGIAGWVAGLLCACSVMLGPMGQPVDKKDNMSAVTPQIEGISREERTPTSLPNLDRESAFTVK</sequence>
<reference evidence="1" key="1">
    <citation type="submission" date="2018-11" db="EMBL/GenBank/DDBJ databases">
        <title>The sequence and de novo assembly of Larimichthys crocea genome using PacBio and Hi-C technologies.</title>
        <authorList>
            <person name="Xu P."/>
            <person name="Chen B."/>
            <person name="Zhou Z."/>
            <person name="Ke Q."/>
            <person name="Wu Y."/>
            <person name="Bai H."/>
            <person name="Pu F."/>
        </authorList>
    </citation>
    <scope>NUCLEOTIDE SEQUENCE</scope>
    <source>
        <tissue evidence="1">Muscle</tissue>
    </source>
</reference>
<evidence type="ECO:0000313" key="1">
    <source>
        <dbReference type="EMBL" id="TMS14958.1"/>
    </source>
</evidence>
<organism evidence="1 2">
    <name type="scientific">Larimichthys crocea</name>
    <name type="common">Large yellow croaker</name>
    <name type="synonym">Pseudosciaena crocea</name>
    <dbReference type="NCBI Taxonomy" id="215358"/>
    <lineage>
        <taxon>Eukaryota</taxon>
        <taxon>Metazoa</taxon>
        <taxon>Chordata</taxon>
        <taxon>Craniata</taxon>
        <taxon>Vertebrata</taxon>
        <taxon>Euteleostomi</taxon>
        <taxon>Actinopterygii</taxon>
        <taxon>Neopterygii</taxon>
        <taxon>Teleostei</taxon>
        <taxon>Neoteleostei</taxon>
        <taxon>Acanthomorphata</taxon>
        <taxon>Eupercaria</taxon>
        <taxon>Sciaenidae</taxon>
        <taxon>Larimichthys</taxon>
    </lineage>
</organism>
<evidence type="ECO:0000313" key="2">
    <source>
        <dbReference type="Proteomes" id="UP000793456"/>
    </source>
</evidence>
<accession>A0ACD3R6F8</accession>
<dbReference type="Proteomes" id="UP000793456">
    <property type="component" value="Chromosome IX"/>
</dbReference>
<keyword evidence="2" id="KW-1185">Reference proteome</keyword>
<comment type="caution">
    <text evidence="1">The sequence shown here is derived from an EMBL/GenBank/DDBJ whole genome shotgun (WGS) entry which is preliminary data.</text>
</comment>
<protein>
    <submittedName>
        <fullName evidence="1">Uncharacterized protein</fullName>
    </submittedName>
</protein>
<proteinExistence type="predicted"/>
<dbReference type="EMBL" id="CM011682">
    <property type="protein sequence ID" value="TMS14958.1"/>
    <property type="molecule type" value="Genomic_DNA"/>
</dbReference>
<feature type="non-terminal residue" evidence="1">
    <location>
        <position position="65"/>
    </location>
</feature>
<gene>
    <name evidence="1" type="ORF">E3U43_021420</name>
</gene>